<accession>A0A939DAJ2</accession>
<dbReference type="Proteomes" id="UP000664545">
    <property type="component" value="Unassembled WGS sequence"/>
</dbReference>
<reference evidence="1" key="1">
    <citation type="submission" date="2021-02" db="EMBL/GenBank/DDBJ databases">
        <title>Abyssanaerobacter marinus gen.nov., sp., nov, anaerobic bacterium isolated from the Onnuri vent field of Indian Ocean and suggestion of Mogibacteriaceae fam. nov., and proposal of reclassification of ambiguous this family's genus member.</title>
        <authorList>
            <person name="Kim Y.J."/>
            <person name="Yang J.-A."/>
        </authorList>
    </citation>
    <scope>NUCLEOTIDE SEQUENCE</scope>
    <source>
        <strain evidence="1">DSM 2634</strain>
    </source>
</reference>
<dbReference type="EMBL" id="JAFJZZ010000007">
    <property type="protein sequence ID" value="MBN7774257.1"/>
    <property type="molecule type" value="Genomic_DNA"/>
</dbReference>
<protein>
    <submittedName>
        <fullName evidence="1">Uncharacterized protein</fullName>
    </submittedName>
</protein>
<comment type="caution">
    <text evidence="1">The sequence shown here is derived from an EMBL/GenBank/DDBJ whole genome shotgun (WGS) entry which is preliminary data.</text>
</comment>
<gene>
    <name evidence="1" type="ORF">JYB65_12905</name>
</gene>
<dbReference type="AlphaFoldDB" id="A0A939DAJ2"/>
<evidence type="ECO:0000313" key="1">
    <source>
        <dbReference type="EMBL" id="MBN7774257.1"/>
    </source>
</evidence>
<keyword evidence="2" id="KW-1185">Reference proteome</keyword>
<name>A0A939DAJ2_CLOAM</name>
<dbReference type="RefSeq" id="WP_206583094.1">
    <property type="nucleotide sequence ID" value="NZ_JAFJZZ010000007.1"/>
</dbReference>
<evidence type="ECO:0000313" key="2">
    <source>
        <dbReference type="Proteomes" id="UP000664545"/>
    </source>
</evidence>
<proteinExistence type="predicted"/>
<sequence length="192" mass="22630">MICKHQRESVPSWQLNIIFRFTNIWREVAIYTRFYLVSIHSGMGDHQVIYDRLSKIPIEFGNSFRLFFGDDIANEYTDLLKLQILLVKNLIDSQVRGDTRAVNQNIKLIYDVADRRAVLLAQVNPFWVQREIQSLIYSYLSLIMEETITFLIKDYARSIDIFDRLLSYSTVIGDYYAQGLYNYIMSNQTQAE</sequence>
<organism evidence="1 2">
    <name type="scientific">Clostridium aminobutyricum</name>
    <dbReference type="NCBI Taxonomy" id="33953"/>
    <lineage>
        <taxon>Bacteria</taxon>
        <taxon>Bacillati</taxon>
        <taxon>Bacillota</taxon>
        <taxon>Clostridia</taxon>
        <taxon>Eubacteriales</taxon>
        <taxon>Clostridiaceae</taxon>
        <taxon>Clostridium</taxon>
    </lineage>
</organism>